<evidence type="ECO:0000313" key="1">
    <source>
        <dbReference type="EMBL" id="PLR20388.1"/>
    </source>
</evidence>
<proteinExistence type="predicted"/>
<dbReference type="EMBL" id="PJRT01000032">
    <property type="protein sequence ID" value="PLR20388.1"/>
    <property type="molecule type" value="Genomic_DNA"/>
</dbReference>
<accession>A0ABX4SM96</accession>
<dbReference type="RefSeq" id="WP_101763986.1">
    <property type="nucleotide sequence ID" value="NZ_PJRT01000032.1"/>
</dbReference>
<comment type="caution">
    <text evidence="1">The sequence shown here is derived from an EMBL/GenBank/DDBJ whole genome shotgun (WGS) entry which is preliminary data.</text>
</comment>
<sequence length="117" mass="13324">MAFVSMLSMTKKQKYGRNLKAFVRFRMTKVGAAGSFSKETNLRGKRVDIQIDEETGRIRCKEDENGNRVGNINGQFGFSKALVKVVGVDRIYLEPSDDGWWYGSYEDQGVTDEQTNR</sequence>
<evidence type="ECO:0000313" key="2">
    <source>
        <dbReference type="Proteomes" id="UP000234296"/>
    </source>
</evidence>
<dbReference type="Proteomes" id="UP000234296">
    <property type="component" value="Unassembled WGS sequence"/>
</dbReference>
<organism evidence="1 2">
    <name type="scientific">Pantoea endophytica</name>
    <dbReference type="NCBI Taxonomy" id="92488"/>
    <lineage>
        <taxon>Bacteria</taxon>
        <taxon>Pseudomonadati</taxon>
        <taxon>Pseudomonadota</taxon>
        <taxon>Gammaproteobacteria</taxon>
        <taxon>Enterobacterales</taxon>
        <taxon>Erwiniaceae</taxon>
        <taxon>Pantoea</taxon>
    </lineage>
</organism>
<keyword evidence="2" id="KW-1185">Reference proteome</keyword>
<name>A0ABX4SM96_9GAMM</name>
<gene>
    <name evidence="1" type="ORF">PZBJ_20255</name>
</gene>
<reference evidence="2" key="1">
    <citation type="submission" date="2017-12" db="EMBL/GenBank/DDBJ databases">
        <title>The genome sequence of Pantoea sp. 596.</title>
        <authorList>
            <person name="Gao J."/>
            <person name="Mao X."/>
            <person name="Sun J."/>
        </authorList>
    </citation>
    <scope>NUCLEOTIDE SEQUENCE [LARGE SCALE GENOMIC DNA]</scope>
    <source>
        <strain evidence="2">596</strain>
    </source>
</reference>
<protein>
    <submittedName>
        <fullName evidence="1">Uncharacterized protein</fullName>
    </submittedName>
</protein>